<dbReference type="InterPro" id="IPR000182">
    <property type="entry name" value="GNAT_dom"/>
</dbReference>
<name>S6ABJ4_SULDS</name>
<feature type="domain" description="N-acetyltransferase" evidence="1">
    <location>
        <begin position="61"/>
        <end position="224"/>
    </location>
</feature>
<gene>
    <name evidence="2" type="ORF">SCD_n03006</name>
</gene>
<dbReference type="Gene3D" id="3.40.630.30">
    <property type="match status" value="1"/>
</dbReference>
<dbReference type="AlphaFoldDB" id="S6ABJ4"/>
<evidence type="ECO:0000313" key="2">
    <source>
        <dbReference type="EMBL" id="BAN36805.1"/>
    </source>
</evidence>
<organism evidence="2 3">
    <name type="scientific">Sulfuricella denitrificans (strain DSM 22764 / NBRC 105220 / skB26)</name>
    <dbReference type="NCBI Taxonomy" id="1163617"/>
    <lineage>
        <taxon>Bacteria</taxon>
        <taxon>Pseudomonadati</taxon>
        <taxon>Pseudomonadota</taxon>
        <taxon>Betaproteobacteria</taxon>
        <taxon>Nitrosomonadales</taxon>
        <taxon>Sulfuricellaceae</taxon>
        <taxon>Sulfuricella</taxon>
    </lineage>
</organism>
<reference evidence="2 3" key="1">
    <citation type="journal article" date="2012" name="Appl. Environ. Microbiol.">
        <title>Draft genome sequence of a psychrotolerant sulfur-oxidizing bacterium, Sulfuricella denitrificans skB26, and proteomic insights into cold adaptation.</title>
        <authorList>
            <person name="Watanabe T."/>
            <person name="Kojima H."/>
            <person name="Fukui M."/>
        </authorList>
    </citation>
    <scope>NUCLEOTIDE SEQUENCE [LARGE SCALE GENOMIC DNA]</scope>
    <source>
        <strain evidence="3">skB26</strain>
    </source>
</reference>
<dbReference type="Pfam" id="PF21926">
    <property type="entry name" value="FeeM"/>
    <property type="match status" value="1"/>
</dbReference>
<dbReference type="eggNOG" id="COG0476">
    <property type="taxonomic scope" value="Bacteria"/>
</dbReference>
<dbReference type="SUPFAM" id="SSF55729">
    <property type="entry name" value="Acyl-CoA N-acyltransferases (Nat)"/>
    <property type="match status" value="1"/>
</dbReference>
<keyword evidence="3" id="KW-1185">Reference proteome</keyword>
<sequence length="267" mass="30613">MLDVRKFLFGNKKRHRTPDEWDKTIVAFSPNFSPSWLRDLALPAPEDIANQRDENAEQQVFKVRLANSEDRRKSASLLIQKMYDWRGYDADALKHDPNKITLAVYQEDKVVGTMSLGMDSPQGMVVDQLYKPEADQLRAEGRKLCDITRLAVDHDIKSKSVLASLFHMAFIYGHNIHHATDFLIEVNPRHVLFYERMMGFEPFGEEKTCPRVNAPAVLMRLDATHADEQIIRYGGMGAVATGVRSIYPYFFSHDDELGITQRLLRGE</sequence>
<evidence type="ECO:0000259" key="1">
    <source>
        <dbReference type="PROSITE" id="PS51186"/>
    </source>
</evidence>
<protein>
    <recommendedName>
        <fullName evidence="1">N-acetyltransferase domain-containing protein</fullName>
    </recommendedName>
</protein>
<dbReference type="InterPro" id="IPR016181">
    <property type="entry name" value="Acyl_CoA_acyltransferase"/>
</dbReference>
<dbReference type="Proteomes" id="UP000015559">
    <property type="component" value="Chromosome"/>
</dbReference>
<dbReference type="HOGENOM" id="CLU_080974_0_0_4"/>
<evidence type="ECO:0000313" key="3">
    <source>
        <dbReference type="Proteomes" id="UP000015559"/>
    </source>
</evidence>
<dbReference type="PROSITE" id="PS51186">
    <property type="entry name" value="GNAT"/>
    <property type="match status" value="1"/>
</dbReference>
<dbReference type="InterPro" id="IPR054597">
    <property type="entry name" value="FeeM_cat"/>
</dbReference>
<dbReference type="GO" id="GO:0016747">
    <property type="term" value="F:acyltransferase activity, transferring groups other than amino-acyl groups"/>
    <property type="evidence" value="ECO:0007669"/>
    <property type="project" value="InterPro"/>
</dbReference>
<dbReference type="EMBL" id="AP013066">
    <property type="protein sequence ID" value="BAN36805.1"/>
    <property type="molecule type" value="Genomic_DNA"/>
</dbReference>
<proteinExistence type="predicted"/>
<dbReference type="KEGG" id="sdr:SCD_n03006"/>
<accession>S6ABJ4</accession>
<dbReference type="STRING" id="1163617.SCD_n03006"/>